<name>A0A9K3N6A2_HELAN</name>
<dbReference type="PRINTS" id="PR00364">
    <property type="entry name" value="DISEASERSIST"/>
</dbReference>
<sequence>MASTSASSVQKSFKYDVFLSFRGEDVRRNFVDHLYHALQEKGITTYKDDECIEKGKRINDQLITSIEESRFHIIVFSKNYASSSWCLDELVKIMECQNTKEQTAYPIFYDVEPTEVRNQTGAVKKAFAKHVGGSRSSVLSLDRLCSIVPSASNGFTANLENKDDVGRWRNALKESAGLAGMELKNTFNGHEAKFIRQIVQYISLKLRLINLSIDGKLVGMETRVKNVVSSLEIGSDDVRMIGIKGIGGGGKTTLARAVYDHISFWFEGKSFIENIREVSKGSPSGLKKLQKQLLKDLSNEKNVYLTSGSDEKNLMKKVMRSRKVLVVLDDVDDIDQLEALASELPWFKKGSRIVITTRDEQVLIAQRVNFIHDVNLLSNEEAICLFSRYAFGREIPVQGYEELSGKVVHYAAGLPLTIKVLGSHLCGRSKSEWEDALERLKTIPLKETLEKLELSYNGLENDQKEILLDVVCILKGEMKDEAIRILESCGFSAQIGLRVLEQKSLITISSIDGLRFHDHIEEMAWNIVRHFHPNEPSRHNRLWIKEEIEDMLVNGLGTKATKSIKLKNTDLHPAIIMKDGNYVIATGDYSHCWSSTPPLPPR</sequence>
<keyword evidence="6" id="KW-0378">Hydrolase</keyword>
<reference evidence="6" key="2">
    <citation type="submission" date="2020-06" db="EMBL/GenBank/DDBJ databases">
        <title>Helianthus annuus Genome sequencing and assembly Release 2.</title>
        <authorList>
            <person name="Gouzy J."/>
            <person name="Langlade N."/>
            <person name="Munos S."/>
        </authorList>
    </citation>
    <scope>NUCLEOTIDE SEQUENCE</scope>
    <source>
        <tissue evidence="6">Leaves</tissue>
    </source>
</reference>
<keyword evidence="1" id="KW-0433">Leucine-rich repeat</keyword>
<dbReference type="InterPro" id="IPR044974">
    <property type="entry name" value="Disease_R_plants"/>
</dbReference>
<dbReference type="InterPro" id="IPR002182">
    <property type="entry name" value="NB-ARC"/>
</dbReference>
<protein>
    <submittedName>
        <fullName evidence="6">TIR domain, P-loop containing nucleoside triphosphate hydrolase</fullName>
    </submittedName>
</protein>
<dbReference type="PROSITE" id="PS50104">
    <property type="entry name" value="TIR"/>
    <property type="match status" value="1"/>
</dbReference>
<evidence type="ECO:0000259" key="5">
    <source>
        <dbReference type="PROSITE" id="PS50104"/>
    </source>
</evidence>
<evidence type="ECO:0000256" key="3">
    <source>
        <dbReference type="ARBA" id="ARBA00022821"/>
    </source>
</evidence>
<dbReference type="Pfam" id="PF23282">
    <property type="entry name" value="WHD_ROQ1"/>
    <property type="match status" value="1"/>
</dbReference>
<organism evidence="6 7">
    <name type="scientific">Helianthus annuus</name>
    <name type="common">Common sunflower</name>
    <dbReference type="NCBI Taxonomy" id="4232"/>
    <lineage>
        <taxon>Eukaryota</taxon>
        <taxon>Viridiplantae</taxon>
        <taxon>Streptophyta</taxon>
        <taxon>Embryophyta</taxon>
        <taxon>Tracheophyta</taxon>
        <taxon>Spermatophyta</taxon>
        <taxon>Magnoliopsida</taxon>
        <taxon>eudicotyledons</taxon>
        <taxon>Gunneridae</taxon>
        <taxon>Pentapetalae</taxon>
        <taxon>asterids</taxon>
        <taxon>campanulids</taxon>
        <taxon>Asterales</taxon>
        <taxon>Asteraceae</taxon>
        <taxon>Asteroideae</taxon>
        <taxon>Heliantheae alliance</taxon>
        <taxon>Heliantheae</taxon>
        <taxon>Helianthus</taxon>
    </lineage>
</organism>
<dbReference type="PANTHER" id="PTHR11017">
    <property type="entry name" value="LEUCINE-RICH REPEAT-CONTAINING PROTEIN"/>
    <property type="match status" value="1"/>
</dbReference>
<keyword evidence="3" id="KW-0611">Plant defense</keyword>
<dbReference type="SUPFAM" id="SSF52540">
    <property type="entry name" value="P-loop containing nucleoside triphosphate hydrolases"/>
    <property type="match status" value="1"/>
</dbReference>
<dbReference type="InterPro" id="IPR035897">
    <property type="entry name" value="Toll_tir_struct_dom_sf"/>
</dbReference>
<dbReference type="Proteomes" id="UP000215914">
    <property type="component" value="Unassembled WGS sequence"/>
</dbReference>
<dbReference type="AlphaFoldDB" id="A0A9K3N6A2"/>
<dbReference type="FunFam" id="3.40.50.10140:FF:000007">
    <property type="entry name" value="Disease resistance protein (TIR-NBS-LRR class)"/>
    <property type="match status" value="1"/>
</dbReference>
<keyword evidence="2" id="KW-0677">Repeat</keyword>
<dbReference type="Gene3D" id="1.10.8.430">
    <property type="entry name" value="Helical domain of apoptotic protease-activating factors"/>
    <property type="match status" value="1"/>
</dbReference>
<evidence type="ECO:0000313" key="7">
    <source>
        <dbReference type="Proteomes" id="UP000215914"/>
    </source>
</evidence>
<accession>A0A9K3N6A2</accession>
<dbReference type="GO" id="GO:0016787">
    <property type="term" value="F:hydrolase activity"/>
    <property type="evidence" value="ECO:0007669"/>
    <property type="project" value="UniProtKB-KW"/>
</dbReference>
<dbReference type="InterPro" id="IPR058192">
    <property type="entry name" value="WHD_ROQ1-like"/>
</dbReference>
<keyword evidence="7" id="KW-1185">Reference proteome</keyword>
<dbReference type="InterPro" id="IPR042197">
    <property type="entry name" value="Apaf_helical"/>
</dbReference>
<dbReference type="InterPro" id="IPR000157">
    <property type="entry name" value="TIR_dom"/>
</dbReference>
<dbReference type="InterPro" id="IPR027417">
    <property type="entry name" value="P-loop_NTPase"/>
</dbReference>
<dbReference type="SMART" id="SM00255">
    <property type="entry name" value="TIR"/>
    <property type="match status" value="1"/>
</dbReference>
<evidence type="ECO:0000313" key="6">
    <source>
        <dbReference type="EMBL" id="KAF5788931.1"/>
    </source>
</evidence>
<dbReference type="SUPFAM" id="SSF46785">
    <property type="entry name" value="Winged helix' DNA-binding domain"/>
    <property type="match status" value="1"/>
</dbReference>
<gene>
    <name evidence="6" type="ORF">HanXRQr2_Chr09g0364931</name>
</gene>
<comment type="caution">
    <text evidence="6">The sequence shown here is derived from an EMBL/GenBank/DDBJ whole genome shotgun (WGS) entry which is preliminary data.</text>
</comment>
<dbReference type="SUPFAM" id="SSF52200">
    <property type="entry name" value="Toll/Interleukin receptor TIR domain"/>
    <property type="match status" value="1"/>
</dbReference>
<evidence type="ECO:0000256" key="2">
    <source>
        <dbReference type="ARBA" id="ARBA00022737"/>
    </source>
</evidence>
<dbReference type="InterPro" id="IPR036390">
    <property type="entry name" value="WH_DNA-bd_sf"/>
</dbReference>
<feature type="domain" description="TIR" evidence="5">
    <location>
        <begin position="13"/>
        <end position="206"/>
    </location>
</feature>
<dbReference type="Gramene" id="mRNA:HanXRQr2_Chr09g0364931">
    <property type="protein sequence ID" value="mRNA:HanXRQr2_Chr09g0364931"/>
    <property type="gene ID" value="HanXRQr2_Chr09g0364931"/>
</dbReference>
<reference evidence="6" key="1">
    <citation type="journal article" date="2017" name="Nature">
        <title>The sunflower genome provides insights into oil metabolism, flowering and Asterid evolution.</title>
        <authorList>
            <person name="Badouin H."/>
            <person name="Gouzy J."/>
            <person name="Grassa C.J."/>
            <person name="Murat F."/>
            <person name="Staton S.E."/>
            <person name="Cottret L."/>
            <person name="Lelandais-Briere C."/>
            <person name="Owens G.L."/>
            <person name="Carrere S."/>
            <person name="Mayjonade B."/>
            <person name="Legrand L."/>
            <person name="Gill N."/>
            <person name="Kane N.C."/>
            <person name="Bowers J.E."/>
            <person name="Hubner S."/>
            <person name="Bellec A."/>
            <person name="Berard A."/>
            <person name="Berges H."/>
            <person name="Blanchet N."/>
            <person name="Boniface M.C."/>
            <person name="Brunel D."/>
            <person name="Catrice O."/>
            <person name="Chaidir N."/>
            <person name="Claudel C."/>
            <person name="Donnadieu C."/>
            <person name="Faraut T."/>
            <person name="Fievet G."/>
            <person name="Helmstetter N."/>
            <person name="King M."/>
            <person name="Knapp S.J."/>
            <person name="Lai Z."/>
            <person name="Le Paslier M.C."/>
            <person name="Lippi Y."/>
            <person name="Lorenzon L."/>
            <person name="Mandel J.R."/>
            <person name="Marage G."/>
            <person name="Marchand G."/>
            <person name="Marquand E."/>
            <person name="Bret-Mestries E."/>
            <person name="Morien E."/>
            <person name="Nambeesan S."/>
            <person name="Nguyen T."/>
            <person name="Pegot-Espagnet P."/>
            <person name="Pouilly N."/>
            <person name="Raftis F."/>
            <person name="Sallet E."/>
            <person name="Schiex T."/>
            <person name="Thomas J."/>
            <person name="Vandecasteele C."/>
            <person name="Vares D."/>
            <person name="Vear F."/>
            <person name="Vautrin S."/>
            <person name="Crespi M."/>
            <person name="Mangin B."/>
            <person name="Burke J.M."/>
            <person name="Salse J."/>
            <person name="Munos S."/>
            <person name="Vincourt P."/>
            <person name="Rieseberg L.H."/>
            <person name="Langlade N.B."/>
        </authorList>
    </citation>
    <scope>NUCLEOTIDE SEQUENCE</scope>
    <source>
        <tissue evidence="6">Leaves</tissue>
    </source>
</reference>
<dbReference type="GO" id="GO:0043531">
    <property type="term" value="F:ADP binding"/>
    <property type="evidence" value="ECO:0007669"/>
    <property type="project" value="InterPro"/>
</dbReference>
<dbReference type="GO" id="GO:0007165">
    <property type="term" value="P:signal transduction"/>
    <property type="evidence" value="ECO:0007669"/>
    <property type="project" value="InterPro"/>
</dbReference>
<keyword evidence="4" id="KW-0520">NAD</keyword>
<dbReference type="Pfam" id="PF00931">
    <property type="entry name" value="NB-ARC"/>
    <property type="match status" value="1"/>
</dbReference>
<evidence type="ECO:0000256" key="4">
    <source>
        <dbReference type="ARBA" id="ARBA00023027"/>
    </source>
</evidence>
<dbReference type="Gene3D" id="3.40.50.10140">
    <property type="entry name" value="Toll/interleukin-1 receptor homology (TIR) domain"/>
    <property type="match status" value="1"/>
</dbReference>
<dbReference type="GO" id="GO:0006952">
    <property type="term" value="P:defense response"/>
    <property type="evidence" value="ECO:0007669"/>
    <property type="project" value="UniProtKB-KW"/>
</dbReference>
<dbReference type="PANTHER" id="PTHR11017:SF577">
    <property type="entry name" value="DISEASE RESISTANCE PROTEIN (TIR-NBS-LRR CLASS), PUTATIVE-RELATED"/>
    <property type="match status" value="1"/>
</dbReference>
<evidence type="ECO:0000256" key="1">
    <source>
        <dbReference type="ARBA" id="ARBA00022614"/>
    </source>
</evidence>
<dbReference type="EMBL" id="MNCJ02000324">
    <property type="protein sequence ID" value="KAF5788931.1"/>
    <property type="molecule type" value="Genomic_DNA"/>
</dbReference>
<dbReference type="Gene3D" id="3.40.50.300">
    <property type="entry name" value="P-loop containing nucleotide triphosphate hydrolases"/>
    <property type="match status" value="1"/>
</dbReference>
<dbReference type="Pfam" id="PF01582">
    <property type="entry name" value="TIR"/>
    <property type="match status" value="1"/>
</dbReference>
<proteinExistence type="predicted"/>